<dbReference type="Gene3D" id="3.90.1150.200">
    <property type="match status" value="1"/>
</dbReference>
<dbReference type="STRING" id="1168035.SAMN05444280_110101"/>
<dbReference type="Proteomes" id="UP000184050">
    <property type="component" value="Unassembled WGS sequence"/>
</dbReference>
<protein>
    <submittedName>
        <fullName evidence="2">Uncharacterized conserved protein YdhG, YjbR/CyaY-like superfamily, DUF1801 family</fullName>
    </submittedName>
</protein>
<keyword evidence="3" id="KW-1185">Reference proteome</keyword>
<sequence>MATTDFKTIDEYMASFPEEDQKVLQKIRTTIQKAAPGAEEVISYQMPTFRLKRILVHFAAFKDHISFFPTPSAIVAFKKELSQFETSKGTIKFYKDKPIPYDLIAEITKFRVKENLEKK</sequence>
<proteinExistence type="predicted"/>
<reference evidence="2 3" key="1">
    <citation type="submission" date="2016-11" db="EMBL/GenBank/DDBJ databases">
        <authorList>
            <person name="Jaros S."/>
            <person name="Januszkiewicz K."/>
            <person name="Wedrychowicz H."/>
        </authorList>
    </citation>
    <scope>NUCLEOTIDE SEQUENCE [LARGE SCALE GENOMIC DNA]</scope>
    <source>
        <strain evidence="2 3">DSM 27063</strain>
    </source>
</reference>
<evidence type="ECO:0000313" key="3">
    <source>
        <dbReference type="Proteomes" id="UP000184050"/>
    </source>
</evidence>
<dbReference type="OrthoDB" id="115213at2"/>
<dbReference type="InterPro" id="IPR014922">
    <property type="entry name" value="YdhG-like"/>
</dbReference>
<dbReference type="AlphaFoldDB" id="A0A1M6GB55"/>
<gene>
    <name evidence="2" type="ORF">SAMN05444280_110101</name>
</gene>
<dbReference type="Pfam" id="PF08818">
    <property type="entry name" value="DUF1801"/>
    <property type="match status" value="1"/>
</dbReference>
<evidence type="ECO:0000313" key="2">
    <source>
        <dbReference type="EMBL" id="SHJ07203.1"/>
    </source>
</evidence>
<evidence type="ECO:0000259" key="1">
    <source>
        <dbReference type="Pfam" id="PF08818"/>
    </source>
</evidence>
<dbReference type="RefSeq" id="WP_073168340.1">
    <property type="nucleotide sequence ID" value="NZ_FQZE01000010.1"/>
</dbReference>
<organism evidence="2 3">
    <name type="scientific">Tangfeifania diversioriginum</name>
    <dbReference type="NCBI Taxonomy" id="1168035"/>
    <lineage>
        <taxon>Bacteria</taxon>
        <taxon>Pseudomonadati</taxon>
        <taxon>Bacteroidota</taxon>
        <taxon>Bacteroidia</taxon>
        <taxon>Marinilabiliales</taxon>
        <taxon>Prolixibacteraceae</taxon>
        <taxon>Tangfeifania</taxon>
    </lineage>
</organism>
<accession>A0A1M6GB55</accession>
<feature type="domain" description="YdhG-like" evidence="1">
    <location>
        <begin position="21"/>
        <end position="112"/>
    </location>
</feature>
<dbReference type="EMBL" id="FQZE01000010">
    <property type="protein sequence ID" value="SHJ07203.1"/>
    <property type="molecule type" value="Genomic_DNA"/>
</dbReference>
<name>A0A1M6GB55_9BACT</name>
<dbReference type="SUPFAM" id="SSF159888">
    <property type="entry name" value="YdhG-like"/>
    <property type="match status" value="1"/>
</dbReference>